<proteinExistence type="predicted"/>
<dbReference type="Proteomes" id="UP000823904">
    <property type="component" value="Unassembled WGS sequence"/>
</dbReference>
<dbReference type="Gene3D" id="3.30.460.10">
    <property type="entry name" value="Beta Polymerase, domain 2"/>
    <property type="match status" value="1"/>
</dbReference>
<gene>
    <name evidence="1" type="ORF">H9754_11075</name>
</gene>
<reference evidence="1" key="1">
    <citation type="journal article" date="2021" name="PeerJ">
        <title>Extensive microbial diversity within the chicken gut microbiome revealed by metagenomics and culture.</title>
        <authorList>
            <person name="Gilroy R."/>
            <person name="Ravi A."/>
            <person name="Getino M."/>
            <person name="Pursley I."/>
            <person name="Horton D.L."/>
            <person name="Alikhan N.F."/>
            <person name="Baker D."/>
            <person name="Gharbi K."/>
            <person name="Hall N."/>
            <person name="Watson M."/>
            <person name="Adriaenssens E.M."/>
            <person name="Foster-Nyarko E."/>
            <person name="Jarju S."/>
            <person name="Secka A."/>
            <person name="Antonio M."/>
            <person name="Oren A."/>
            <person name="Chaudhuri R.R."/>
            <person name="La Ragione R."/>
            <person name="Hildebrand F."/>
            <person name="Pallen M.J."/>
        </authorList>
    </citation>
    <scope>NUCLEOTIDE SEQUENCE</scope>
    <source>
        <strain evidence="1">ChiSjej3B21-8574</strain>
    </source>
</reference>
<dbReference type="EMBL" id="DWWD01000043">
    <property type="protein sequence ID" value="HJC51086.1"/>
    <property type="molecule type" value="Genomic_DNA"/>
</dbReference>
<evidence type="ECO:0000313" key="2">
    <source>
        <dbReference type="Proteomes" id="UP000823904"/>
    </source>
</evidence>
<dbReference type="SUPFAM" id="SSF81301">
    <property type="entry name" value="Nucleotidyltransferase"/>
    <property type="match status" value="1"/>
</dbReference>
<dbReference type="InterPro" id="IPR043519">
    <property type="entry name" value="NT_sf"/>
</dbReference>
<accession>A0A9D2PJB2</accession>
<dbReference type="AlphaFoldDB" id="A0A9D2PJB2"/>
<sequence>MMEYKEMMMAYSCAIKEVRTRYPPTVSNIEMCLNDIAGVRVICSYVDDIYRIRSRLYRG</sequence>
<protein>
    <submittedName>
        <fullName evidence="1">Uncharacterized protein</fullName>
    </submittedName>
</protein>
<evidence type="ECO:0000313" key="1">
    <source>
        <dbReference type="EMBL" id="HJC51086.1"/>
    </source>
</evidence>
<comment type="caution">
    <text evidence="1">The sequence shown here is derived from an EMBL/GenBank/DDBJ whole genome shotgun (WGS) entry which is preliminary data.</text>
</comment>
<name>A0A9D2PJB2_9FIRM</name>
<reference evidence="1" key="2">
    <citation type="submission" date="2021-04" db="EMBL/GenBank/DDBJ databases">
        <authorList>
            <person name="Gilroy R."/>
        </authorList>
    </citation>
    <scope>NUCLEOTIDE SEQUENCE</scope>
    <source>
        <strain evidence="1">ChiSjej3B21-8574</strain>
    </source>
</reference>
<organism evidence="1 2">
    <name type="scientific">Candidatus Anaerostipes avistercoris</name>
    <dbReference type="NCBI Taxonomy" id="2838462"/>
    <lineage>
        <taxon>Bacteria</taxon>
        <taxon>Bacillati</taxon>
        <taxon>Bacillota</taxon>
        <taxon>Clostridia</taxon>
        <taxon>Lachnospirales</taxon>
        <taxon>Lachnospiraceae</taxon>
        <taxon>Anaerostipes</taxon>
    </lineage>
</organism>